<dbReference type="EMBL" id="BPLR01005530">
    <property type="protein sequence ID" value="GIY03011.1"/>
    <property type="molecule type" value="Genomic_DNA"/>
</dbReference>
<dbReference type="AlphaFoldDB" id="A0AAV4Q4H4"/>
<dbReference type="GO" id="GO:0030956">
    <property type="term" value="C:glutamyl-tRNA(Gln) amidotransferase complex"/>
    <property type="evidence" value="ECO:0007669"/>
    <property type="project" value="TreeGrafter"/>
</dbReference>
<gene>
    <name evidence="2" type="primary">QRSL1</name>
    <name evidence="2" type="ORF">CEXT_423821</name>
</gene>
<dbReference type="GO" id="GO:0070681">
    <property type="term" value="P:glutaminyl-tRNAGln biosynthesis via transamidation"/>
    <property type="evidence" value="ECO:0007669"/>
    <property type="project" value="TreeGrafter"/>
</dbReference>
<sequence>MPSPLVLPITKVSQLVKNKALNVTELYSMCLQRINKIKDLNAFITVTENIGSEQSAFVQKCITEEINVSVLGGIPIAFKDNFSTKDVQTTCASKMLSNYIAPYDATVVEKLCSKGAVMMGKTNLDEFAMGSATVSSYFGPVRNPWRSGLKPQTKETIPSFYDGRHDVKPFVGPELLSPRFAFHQDCRPGHPQGCSLDLITHFPKSAFGMTLAEAEG</sequence>
<dbReference type="Gene3D" id="3.90.1300.10">
    <property type="entry name" value="Amidase signature (AS) domain"/>
    <property type="match status" value="1"/>
</dbReference>
<dbReference type="GO" id="GO:0005739">
    <property type="term" value="C:mitochondrion"/>
    <property type="evidence" value="ECO:0007669"/>
    <property type="project" value="TreeGrafter"/>
</dbReference>
<accession>A0AAV4Q4H4</accession>
<dbReference type="Proteomes" id="UP001054945">
    <property type="component" value="Unassembled WGS sequence"/>
</dbReference>
<keyword evidence="3" id="KW-1185">Reference proteome</keyword>
<feature type="domain" description="Amidase" evidence="1">
    <location>
        <begin position="27"/>
        <end position="148"/>
    </location>
</feature>
<dbReference type="Pfam" id="PF01425">
    <property type="entry name" value="Amidase"/>
    <property type="match status" value="1"/>
</dbReference>
<comment type="caution">
    <text evidence="2">The sequence shown here is derived from an EMBL/GenBank/DDBJ whole genome shotgun (WGS) entry which is preliminary data.</text>
</comment>
<name>A0AAV4Q4H4_CAEEX</name>
<proteinExistence type="predicted"/>
<dbReference type="SUPFAM" id="SSF75304">
    <property type="entry name" value="Amidase signature (AS) enzymes"/>
    <property type="match status" value="1"/>
</dbReference>
<dbReference type="GO" id="GO:0032543">
    <property type="term" value="P:mitochondrial translation"/>
    <property type="evidence" value="ECO:0007669"/>
    <property type="project" value="TreeGrafter"/>
</dbReference>
<evidence type="ECO:0000313" key="3">
    <source>
        <dbReference type="Proteomes" id="UP001054945"/>
    </source>
</evidence>
<organism evidence="2 3">
    <name type="scientific">Caerostris extrusa</name>
    <name type="common">Bark spider</name>
    <name type="synonym">Caerostris bankana</name>
    <dbReference type="NCBI Taxonomy" id="172846"/>
    <lineage>
        <taxon>Eukaryota</taxon>
        <taxon>Metazoa</taxon>
        <taxon>Ecdysozoa</taxon>
        <taxon>Arthropoda</taxon>
        <taxon>Chelicerata</taxon>
        <taxon>Arachnida</taxon>
        <taxon>Araneae</taxon>
        <taxon>Araneomorphae</taxon>
        <taxon>Entelegynae</taxon>
        <taxon>Araneoidea</taxon>
        <taxon>Araneidae</taxon>
        <taxon>Caerostris</taxon>
    </lineage>
</organism>
<dbReference type="InterPro" id="IPR036928">
    <property type="entry name" value="AS_sf"/>
</dbReference>
<reference evidence="2 3" key="1">
    <citation type="submission" date="2021-06" db="EMBL/GenBank/DDBJ databases">
        <title>Caerostris extrusa draft genome.</title>
        <authorList>
            <person name="Kono N."/>
            <person name="Arakawa K."/>
        </authorList>
    </citation>
    <scope>NUCLEOTIDE SEQUENCE [LARGE SCALE GENOMIC DNA]</scope>
</reference>
<dbReference type="PANTHER" id="PTHR11895:SF7">
    <property type="entry name" value="GLUTAMYL-TRNA(GLN) AMIDOTRANSFERASE SUBUNIT A, MITOCHONDRIAL"/>
    <property type="match status" value="1"/>
</dbReference>
<dbReference type="InterPro" id="IPR023631">
    <property type="entry name" value="Amidase_dom"/>
</dbReference>
<evidence type="ECO:0000259" key="1">
    <source>
        <dbReference type="Pfam" id="PF01425"/>
    </source>
</evidence>
<dbReference type="InterPro" id="IPR000120">
    <property type="entry name" value="Amidase"/>
</dbReference>
<evidence type="ECO:0000313" key="2">
    <source>
        <dbReference type="EMBL" id="GIY03011.1"/>
    </source>
</evidence>
<dbReference type="PANTHER" id="PTHR11895">
    <property type="entry name" value="TRANSAMIDASE"/>
    <property type="match status" value="1"/>
</dbReference>
<protein>
    <submittedName>
        <fullName evidence="2">Glutamyl-tRNA(Gln) amidotransferase subunit A, mitochondrial</fullName>
    </submittedName>
</protein>
<dbReference type="GO" id="GO:0050567">
    <property type="term" value="F:glutaminyl-tRNA synthase (glutamine-hydrolyzing) activity"/>
    <property type="evidence" value="ECO:0007669"/>
    <property type="project" value="TreeGrafter"/>
</dbReference>